<reference evidence="1" key="1">
    <citation type="submission" date="2022-04" db="EMBL/GenBank/DDBJ databases">
        <title>Carnegiea gigantea Genome sequencing and assembly v2.</title>
        <authorList>
            <person name="Copetti D."/>
            <person name="Sanderson M.J."/>
            <person name="Burquez A."/>
            <person name="Wojciechowski M.F."/>
        </authorList>
    </citation>
    <scope>NUCLEOTIDE SEQUENCE</scope>
    <source>
        <strain evidence="1">SGP5-SGP5p</strain>
        <tissue evidence="1">Aerial part</tissue>
    </source>
</reference>
<evidence type="ECO:0000313" key="1">
    <source>
        <dbReference type="EMBL" id="KAJ8422110.1"/>
    </source>
</evidence>
<comment type="caution">
    <text evidence="1">The sequence shown here is derived from an EMBL/GenBank/DDBJ whole genome shotgun (WGS) entry which is preliminary data.</text>
</comment>
<dbReference type="OrthoDB" id="693469at2759"/>
<accession>A0A9Q1GK78</accession>
<keyword evidence="2" id="KW-1185">Reference proteome</keyword>
<evidence type="ECO:0000313" key="2">
    <source>
        <dbReference type="Proteomes" id="UP001153076"/>
    </source>
</evidence>
<dbReference type="AlphaFoldDB" id="A0A9Q1GK78"/>
<name>A0A9Q1GK78_9CARY</name>
<proteinExistence type="predicted"/>
<organism evidence="1 2">
    <name type="scientific">Carnegiea gigantea</name>
    <dbReference type="NCBI Taxonomy" id="171969"/>
    <lineage>
        <taxon>Eukaryota</taxon>
        <taxon>Viridiplantae</taxon>
        <taxon>Streptophyta</taxon>
        <taxon>Embryophyta</taxon>
        <taxon>Tracheophyta</taxon>
        <taxon>Spermatophyta</taxon>
        <taxon>Magnoliopsida</taxon>
        <taxon>eudicotyledons</taxon>
        <taxon>Gunneridae</taxon>
        <taxon>Pentapetalae</taxon>
        <taxon>Caryophyllales</taxon>
        <taxon>Cactineae</taxon>
        <taxon>Cactaceae</taxon>
        <taxon>Cactoideae</taxon>
        <taxon>Echinocereeae</taxon>
        <taxon>Carnegiea</taxon>
    </lineage>
</organism>
<protein>
    <submittedName>
        <fullName evidence="1">Uncharacterized protein</fullName>
    </submittedName>
</protein>
<gene>
    <name evidence="1" type="ORF">Cgig2_011153</name>
</gene>
<sequence>MAYNKLFFLIERLDFTQWTAAMETGFGRFLFLFQNFDPTSNKLKLSDNRILEITEKDVHTTLILLMGPLEVRLASAFEPKNEYTKHLEQWCTRWNLSRTGAPKEDGRTNSTQRRPWIRIQKRLCELSLEERDAKTDGFPQQYIGQLMQLNNVIKMKRSSLESMEGGKTIDRIDYELISHEGETDLQEECGIEREPPMAGLNDPIEDEHFFNDPKFFDAYLKMEAVALKHYQHRTLIDYIPPTFDLGIPFSPEQRTPTAISSSIKGTPTISSSPAYNDKRVCLGESKGQHTSMHAIADIALQYSESAHHITRQEKDHSSQQVEDELLRKLEGNVK</sequence>
<dbReference type="Proteomes" id="UP001153076">
    <property type="component" value="Unassembled WGS sequence"/>
</dbReference>
<dbReference type="EMBL" id="JAKOGI010002385">
    <property type="protein sequence ID" value="KAJ8422110.1"/>
    <property type="molecule type" value="Genomic_DNA"/>
</dbReference>